<dbReference type="SMART" id="SM00737">
    <property type="entry name" value="ML"/>
    <property type="match status" value="1"/>
</dbReference>
<dbReference type="InterPro" id="IPR003172">
    <property type="entry name" value="ML_dom"/>
</dbReference>
<reference evidence="6" key="1">
    <citation type="submission" date="2022-01" db="EMBL/GenBank/DDBJ databases">
        <authorList>
            <person name="King R."/>
        </authorList>
    </citation>
    <scope>NUCLEOTIDE SEQUENCE</scope>
</reference>
<gene>
    <name evidence="6" type="ORF">PHYEVI_LOCUS3797</name>
</gene>
<keyword evidence="7" id="KW-1185">Reference proteome</keyword>
<feature type="domain" description="MD-2-related lipid-recognition" evidence="5">
    <location>
        <begin position="21"/>
        <end position="147"/>
    </location>
</feature>
<organism evidence="6 7">
    <name type="scientific">Phyllotreta striolata</name>
    <name type="common">Striped flea beetle</name>
    <name type="synonym">Crioceris striolata</name>
    <dbReference type="NCBI Taxonomy" id="444603"/>
    <lineage>
        <taxon>Eukaryota</taxon>
        <taxon>Metazoa</taxon>
        <taxon>Ecdysozoa</taxon>
        <taxon>Arthropoda</taxon>
        <taxon>Hexapoda</taxon>
        <taxon>Insecta</taxon>
        <taxon>Pterygota</taxon>
        <taxon>Neoptera</taxon>
        <taxon>Endopterygota</taxon>
        <taxon>Coleoptera</taxon>
        <taxon>Polyphaga</taxon>
        <taxon>Cucujiformia</taxon>
        <taxon>Chrysomeloidea</taxon>
        <taxon>Chrysomelidae</taxon>
        <taxon>Galerucinae</taxon>
        <taxon>Alticini</taxon>
        <taxon>Phyllotreta</taxon>
    </lineage>
</organism>
<dbReference type="InterPro" id="IPR014756">
    <property type="entry name" value="Ig_E-set"/>
</dbReference>
<evidence type="ECO:0000313" key="7">
    <source>
        <dbReference type="Proteomes" id="UP001153712"/>
    </source>
</evidence>
<keyword evidence="4" id="KW-0732">Signal</keyword>
<evidence type="ECO:0000256" key="2">
    <source>
        <dbReference type="ARBA" id="ARBA00006370"/>
    </source>
</evidence>
<dbReference type="Pfam" id="PF02221">
    <property type="entry name" value="E1_DerP2_DerF2"/>
    <property type="match status" value="1"/>
</dbReference>
<proteinExistence type="inferred from homology"/>
<dbReference type="FunFam" id="2.60.40.770:FF:000001">
    <property type="entry name" value="NPC intracellular cholesterol transporter 2"/>
    <property type="match status" value="1"/>
</dbReference>
<comment type="subcellular location">
    <subcellularLocation>
        <location evidence="1">Secreted</location>
    </subcellularLocation>
</comment>
<dbReference type="EMBL" id="OU900107">
    <property type="protein sequence ID" value="CAG9857392.1"/>
    <property type="molecule type" value="Genomic_DNA"/>
</dbReference>
<evidence type="ECO:0000256" key="3">
    <source>
        <dbReference type="ARBA" id="ARBA00022525"/>
    </source>
</evidence>
<evidence type="ECO:0000313" key="6">
    <source>
        <dbReference type="EMBL" id="CAG9857392.1"/>
    </source>
</evidence>
<feature type="signal peptide" evidence="4">
    <location>
        <begin position="1"/>
        <end position="18"/>
    </location>
</feature>
<protein>
    <recommendedName>
        <fullName evidence="5">MD-2-related lipid-recognition domain-containing protein</fullName>
    </recommendedName>
</protein>
<sequence length="153" mass="16536">MKASILVTLLTLVPFSTQILVNKCEGVDSVPSVNIISNGLACEAPPCPVFLGAVAEMQVNFSSSIYFESLKPNITVIALGAVVPVPPNQQDGCEGILNTVCPVVAGETIDYIYKLQVYSFFPKIEFTVIFSMVNELKELVTCFSVDLLVKSKN</sequence>
<dbReference type="Proteomes" id="UP001153712">
    <property type="component" value="Chromosome 14"/>
</dbReference>
<keyword evidence="3" id="KW-0964">Secreted</keyword>
<evidence type="ECO:0000256" key="4">
    <source>
        <dbReference type="SAM" id="SignalP"/>
    </source>
</evidence>
<name>A0A9N9TM27_PHYSR</name>
<evidence type="ECO:0000259" key="5">
    <source>
        <dbReference type="SMART" id="SM00737"/>
    </source>
</evidence>
<dbReference type="AlphaFoldDB" id="A0A9N9TM27"/>
<dbReference type="GO" id="GO:0005576">
    <property type="term" value="C:extracellular region"/>
    <property type="evidence" value="ECO:0007669"/>
    <property type="project" value="UniProtKB-SubCell"/>
</dbReference>
<dbReference type="OrthoDB" id="6489092at2759"/>
<comment type="similarity">
    <text evidence="2">Belongs to the NPC2 family.</text>
</comment>
<feature type="chain" id="PRO_5040448024" description="MD-2-related lipid-recognition domain-containing protein" evidence="4">
    <location>
        <begin position="19"/>
        <end position="153"/>
    </location>
</feature>
<evidence type="ECO:0000256" key="1">
    <source>
        <dbReference type="ARBA" id="ARBA00004613"/>
    </source>
</evidence>
<accession>A0A9N9TM27</accession>
<dbReference type="Gene3D" id="2.60.40.770">
    <property type="match status" value="1"/>
</dbReference>
<dbReference type="SUPFAM" id="SSF81296">
    <property type="entry name" value="E set domains"/>
    <property type="match status" value="1"/>
</dbReference>